<dbReference type="Proteomes" id="UP001257914">
    <property type="component" value="Unassembled WGS sequence"/>
</dbReference>
<dbReference type="EMBL" id="JAWCUA010000007">
    <property type="protein sequence ID" value="MDU0113337.1"/>
    <property type="molecule type" value="Genomic_DNA"/>
</dbReference>
<dbReference type="RefSeq" id="WP_315946944.1">
    <property type="nucleotide sequence ID" value="NZ_JAWCUA010000007.1"/>
</dbReference>
<gene>
    <name evidence="1" type="ORF">RT723_10085</name>
</gene>
<keyword evidence="2" id="KW-1185">Reference proteome</keyword>
<comment type="caution">
    <text evidence="1">The sequence shown here is derived from an EMBL/GenBank/DDBJ whole genome shotgun (WGS) entry which is preliminary data.</text>
</comment>
<name>A0ABU3R1I4_9GAMM</name>
<sequence length="348" mass="40323">MWIKITDSATGNYEDLNVELFYPLKTSDLLKNNTKSFNIKAKITKNDYNPSKANQTVHVPLDFHENLTVFSLVDNGWLPAPFTIPPTFLIDRNILSTFEGSQKGKAHYSENSWWFNPFHKSNKDSLEINVIFSALEGDKRKLPEFDIFLKNIEECSQIVTKQFKNVIVSELTNFQLKIIYDFLTKNYNDFIGFLMEVSPFIYQSVSYKNKNSILDKIFNLAKKYKLKEHSHILLLAIACLYESPASNSRKKFARKILKPKENYSMEIAHNCIFDVLFIDLLLLLKHYANTNYSGLSADKPLSIYWTIINPKLSLQQSDFTYTLEIKHELFESASTSDHQNIIARLKAL</sequence>
<evidence type="ECO:0000313" key="1">
    <source>
        <dbReference type="EMBL" id="MDU0113337.1"/>
    </source>
</evidence>
<protein>
    <submittedName>
        <fullName evidence="1">Uncharacterized protein</fullName>
    </submittedName>
</protein>
<proteinExistence type="predicted"/>
<evidence type="ECO:0000313" key="2">
    <source>
        <dbReference type="Proteomes" id="UP001257914"/>
    </source>
</evidence>
<reference evidence="1 2" key="1">
    <citation type="submission" date="2023-10" db="EMBL/GenBank/DDBJ databases">
        <title>Psychrosphaera aquimaarina strain SW33 isolated from seawater.</title>
        <authorList>
            <person name="Bayburt H."/>
            <person name="Kim J.M."/>
            <person name="Choi B.J."/>
            <person name="Jeon C.O."/>
        </authorList>
    </citation>
    <scope>NUCLEOTIDE SEQUENCE [LARGE SCALE GENOMIC DNA]</scope>
    <source>
        <strain evidence="1 2">KCTC 52743</strain>
    </source>
</reference>
<accession>A0ABU3R1I4</accession>
<organism evidence="1 2">
    <name type="scientific">Psychrosphaera aquimarina</name>
    <dbReference type="NCBI Taxonomy" id="2044854"/>
    <lineage>
        <taxon>Bacteria</taxon>
        <taxon>Pseudomonadati</taxon>
        <taxon>Pseudomonadota</taxon>
        <taxon>Gammaproteobacteria</taxon>
        <taxon>Alteromonadales</taxon>
        <taxon>Pseudoalteromonadaceae</taxon>
        <taxon>Psychrosphaera</taxon>
    </lineage>
</organism>